<evidence type="ECO:0000259" key="9">
    <source>
        <dbReference type="Pfam" id="PF02749"/>
    </source>
</evidence>
<dbReference type="SUPFAM" id="SSF54675">
    <property type="entry name" value="Nicotinate/Quinolinate PRTase N-terminal domain-like"/>
    <property type="match status" value="1"/>
</dbReference>
<protein>
    <recommendedName>
        <fullName evidence="3">nicotinate-nucleotide diphosphorylase (carboxylating)</fullName>
        <ecNumber evidence="3">2.4.2.19</ecNumber>
    </recommendedName>
</protein>
<dbReference type="Gene3D" id="3.90.1170.20">
    <property type="entry name" value="Quinolinate phosphoribosyl transferase, N-terminal domain"/>
    <property type="match status" value="1"/>
</dbReference>
<dbReference type="GO" id="GO:0009435">
    <property type="term" value="P:NAD+ biosynthetic process"/>
    <property type="evidence" value="ECO:0007669"/>
    <property type="project" value="UniProtKB-UniPathway"/>
</dbReference>
<dbReference type="EMBL" id="BARS01042766">
    <property type="protein sequence ID" value="GAG32339.1"/>
    <property type="molecule type" value="Genomic_DNA"/>
</dbReference>
<evidence type="ECO:0000256" key="5">
    <source>
        <dbReference type="ARBA" id="ARBA00022676"/>
    </source>
</evidence>
<feature type="region of interest" description="Disordered" evidence="7">
    <location>
        <begin position="199"/>
        <end position="222"/>
    </location>
</feature>
<reference evidence="10" key="1">
    <citation type="journal article" date="2014" name="Front. Microbiol.">
        <title>High frequency of phylogenetically diverse reductive dehalogenase-homologous genes in deep subseafloor sedimentary metagenomes.</title>
        <authorList>
            <person name="Kawai M."/>
            <person name="Futagami T."/>
            <person name="Toyoda A."/>
            <person name="Takaki Y."/>
            <person name="Nishi S."/>
            <person name="Hori S."/>
            <person name="Arai W."/>
            <person name="Tsubouchi T."/>
            <person name="Morono Y."/>
            <person name="Uchiyama I."/>
            <person name="Ito T."/>
            <person name="Fujiyama A."/>
            <person name="Inagaki F."/>
            <person name="Takami H."/>
        </authorList>
    </citation>
    <scope>NUCLEOTIDE SEQUENCE</scope>
    <source>
        <strain evidence="10">Expedition CK06-06</strain>
    </source>
</reference>
<evidence type="ECO:0000256" key="3">
    <source>
        <dbReference type="ARBA" id="ARBA00011944"/>
    </source>
</evidence>
<feature type="compositionally biased region" description="Basic and acidic residues" evidence="7">
    <location>
        <begin position="207"/>
        <end position="222"/>
    </location>
</feature>
<dbReference type="EC" id="2.4.2.19" evidence="3"/>
<dbReference type="InterPro" id="IPR004393">
    <property type="entry name" value="NadC"/>
</dbReference>
<sequence>MSTRKIFYPQVTLDRSWINEQISRFLDEDRAREDITTGAMAQLNRNVIARMEAVQDLVFAGAQLIPPFFEGLCDVDLQVSEGNRVASGNLIGTITGPVRHILNRERVMLNLVQHLSGIATLTRAYVDQAAPHGVAILDTRKTLPGLRRFEKYAVAIGGGTNHRLDLYSGILVKDNHLVVGGGVSMVIENLRREHPDRPIEVEAETEEQVKAGMESRADAQGR</sequence>
<dbReference type="Pfam" id="PF02749">
    <property type="entry name" value="QRPTase_N"/>
    <property type="match status" value="1"/>
</dbReference>
<gene>
    <name evidence="10" type="ORF">S01H1_64843</name>
</gene>
<accession>X0WMX4</accession>
<dbReference type="FunFam" id="3.20.20.70:FF:000030">
    <property type="entry name" value="Nicotinate-nucleotide pyrophosphorylase, carboxylating"/>
    <property type="match status" value="1"/>
</dbReference>
<keyword evidence="4" id="KW-0662">Pyridine nucleotide biosynthesis</keyword>
<dbReference type="Pfam" id="PF01729">
    <property type="entry name" value="QRPTase_C"/>
    <property type="match status" value="1"/>
</dbReference>
<feature type="domain" description="Quinolinate phosphoribosyl transferase C-terminal" evidence="8">
    <location>
        <begin position="118"/>
        <end position="218"/>
    </location>
</feature>
<evidence type="ECO:0000313" key="10">
    <source>
        <dbReference type="EMBL" id="GAG32339.1"/>
    </source>
</evidence>
<dbReference type="Gene3D" id="3.20.20.70">
    <property type="entry name" value="Aldolase class I"/>
    <property type="match status" value="1"/>
</dbReference>
<dbReference type="InterPro" id="IPR013785">
    <property type="entry name" value="Aldolase_TIM"/>
</dbReference>
<dbReference type="InterPro" id="IPR037128">
    <property type="entry name" value="Quinolinate_PRibosylTase_N_sf"/>
</dbReference>
<dbReference type="GO" id="GO:0034213">
    <property type="term" value="P:quinolinate catabolic process"/>
    <property type="evidence" value="ECO:0007669"/>
    <property type="project" value="TreeGrafter"/>
</dbReference>
<evidence type="ECO:0000256" key="4">
    <source>
        <dbReference type="ARBA" id="ARBA00022642"/>
    </source>
</evidence>
<evidence type="ECO:0000256" key="1">
    <source>
        <dbReference type="ARBA" id="ARBA00004893"/>
    </source>
</evidence>
<feature type="domain" description="Quinolinate phosphoribosyl transferase N-terminal" evidence="9">
    <location>
        <begin position="34"/>
        <end position="116"/>
    </location>
</feature>
<dbReference type="InterPro" id="IPR022412">
    <property type="entry name" value="Quinolinate_PRibosylTrfase_N"/>
</dbReference>
<name>X0WMX4_9ZZZZ</name>
<proteinExistence type="inferred from homology"/>
<comment type="pathway">
    <text evidence="1">Cofactor biosynthesis; NAD(+) biosynthesis; nicotinate D-ribonucleotide from quinolinate: step 1/1.</text>
</comment>
<dbReference type="InterPro" id="IPR002638">
    <property type="entry name" value="Quinolinate_PRibosylTrfase_C"/>
</dbReference>
<dbReference type="AlphaFoldDB" id="X0WMX4"/>
<comment type="caution">
    <text evidence="10">The sequence shown here is derived from an EMBL/GenBank/DDBJ whole genome shotgun (WGS) entry which is preliminary data.</text>
</comment>
<feature type="non-terminal residue" evidence="10">
    <location>
        <position position="222"/>
    </location>
</feature>
<dbReference type="PANTHER" id="PTHR32179">
    <property type="entry name" value="NICOTINATE-NUCLEOTIDE PYROPHOSPHORYLASE [CARBOXYLATING]"/>
    <property type="match status" value="1"/>
</dbReference>
<keyword evidence="5" id="KW-0328">Glycosyltransferase</keyword>
<dbReference type="InterPro" id="IPR036068">
    <property type="entry name" value="Nicotinate_pribotase-like_C"/>
</dbReference>
<keyword evidence="6" id="KW-0808">Transferase</keyword>
<dbReference type="GO" id="GO:0004514">
    <property type="term" value="F:nicotinate-nucleotide diphosphorylase (carboxylating) activity"/>
    <property type="evidence" value="ECO:0007669"/>
    <property type="project" value="UniProtKB-EC"/>
</dbReference>
<dbReference type="PANTHER" id="PTHR32179:SF3">
    <property type="entry name" value="NICOTINATE-NUCLEOTIDE PYROPHOSPHORYLASE [CARBOXYLATING]"/>
    <property type="match status" value="1"/>
</dbReference>
<evidence type="ECO:0000256" key="6">
    <source>
        <dbReference type="ARBA" id="ARBA00022679"/>
    </source>
</evidence>
<dbReference type="SUPFAM" id="SSF51690">
    <property type="entry name" value="Nicotinate/Quinolinate PRTase C-terminal domain-like"/>
    <property type="match status" value="1"/>
</dbReference>
<evidence type="ECO:0000259" key="8">
    <source>
        <dbReference type="Pfam" id="PF01729"/>
    </source>
</evidence>
<evidence type="ECO:0000256" key="7">
    <source>
        <dbReference type="SAM" id="MobiDB-lite"/>
    </source>
</evidence>
<dbReference type="UniPathway" id="UPA00253">
    <property type="reaction ID" value="UER00331"/>
</dbReference>
<dbReference type="InterPro" id="IPR027277">
    <property type="entry name" value="NadC/ModD"/>
</dbReference>
<dbReference type="GO" id="GO:0005737">
    <property type="term" value="C:cytoplasm"/>
    <property type="evidence" value="ECO:0007669"/>
    <property type="project" value="TreeGrafter"/>
</dbReference>
<evidence type="ECO:0000256" key="2">
    <source>
        <dbReference type="ARBA" id="ARBA00009400"/>
    </source>
</evidence>
<organism evidence="10">
    <name type="scientific">marine sediment metagenome</name>
    <dbReference type="NCBI Taxonomy" id="412755"/>
    <lineage>
        <taxon>unclassified sequences</taxon>
        <taxon>metagenomes</taxon>
        <taxon>ecological metagenomes</taxon>
    </lineage>
</organism>
<comment type="similarity">
    <text evidence="2">Belongs to the NadC/ModD family.</text>
</comment>
<dbReference type="NCBIfam" id="TIGR00078">
    <property type="entry name" value="nadC"/>
    <property type="match status" value="1"/>
</dbReference>